<name>A0ABW7KWR3_9NOCA</name>
<keyword evidence="5" id="KW-1185">Reference proteome</keyword>
<dbReference type="RefSeq" id="WP_395126275.1">
    <property type="nucleotide sequence ID" value="NZ_JBIMSN010000074.1"/>
</dbReference>
<dbReference type="InterPro" id="IPR036895">
    <property type="entry name" value="Uracil-DNA_glycosylase-like_sf"/>
</dbReference>
<gene>
    <name evidence="3" type="ORF">ACHIPV_26830</name>
    <name evidence="2" type="ORF">ACHIRB_17605</name>
</gene>
<accession>A0ABW7KWR3</accession>
<dbReference type="EMBL" id="JBIMSN010000074">
    <property type="protein sequence ID" value="MFH5230375.1"/>
    <property type="molecule type" value="Genomic_DNA"/>
</dbReference>
<dbReference type="SUPFAM" id="SSF52141">
    <property type="entry name" value="Uracil-DNA glycosylase-like"/>
    <property type="match status" value="1"/>
</dbReference>
<proteinExistence type="predicted"/>
<protein>
    <submittedName>
        <fullName evidence="3">Uracil-DNA glycosylase family protein</fullName>
    </submittedName>
</protein>
<evidence type="ECO:0000313" key="4">
    <source>
        <dbReference type="Proteomes" id="UP001609176"/>
    </source>
</evidence>
<dbReference type="Proteomes" id="UP001609176">
    <property type="component" value="Unassembled WGS sequence"/>
</dbReference>
<dbReference type="Proteomes" id="UP001609219">
    <property type="component" value="Unassembled WGS sequence"/>
</dbReference>
<reference evidence="4 5" key="1">
    <citation type="submission" date="2024-10" db="EMBL/GenBank/DDBJ databases">
        <authorList>
            <person name="Riesco R."/>
        </authorList>
    </citation>
    <scope>NUCLEOTIDE SEQUENCE [LARGE SCALE GENOMIC DNA]</scope>
    <source>
        <strain evidence="3 4">NCIMB 15448</strain>
        <strain evidence="2 5">NCIMB 15450</strain>
    </source>
</reference>
<feature type="domain" description="Uracil-DNA glycosylase-like" evidence="1">
    <location>
        <begin position="22"/>
        <end position="163"/>
    </location>
</feature>
<comment type="caution">
    <text evidence="3">The sequence shown here is derived from an EMBL/GenBank/DDBJ whole genome shotgun (WGS) entry which is preliminary data.</text>
</comment>
<sequence length="176" mass="19157">MIKEIGLDVGSPNLPLNDPLFGGINAELLFVMKAPEADADPRLTNTRFLSLDNDDDGAANIFDACRRNDIARSRCVAWNICPFPIDGKNPSPSELRRAAPYTPRVLSLLPNLKVVVLHGGPAQDGWDHRLLGRRNGVKVITGASPSPPGINRQTNRSSFERAIRDGATHLSRATDI</sequence>
<dbReference type="EMBL" id="JBIMSP010000077">
    <property type="protein sequence ID" value="MFH5245462.1"/>
    <property type="molecule type" value="Genomic_DNA"/>
</dbReference>
<dbReference type="Gene3D" id="3.40.470.10">
    <property type="entry name" value="Uracil-DNA glycosylase-like domain"/>
    <property type="match status" value="1"/>
</dbReference>
<evidence type="ECO:0000313" key="3">
    <source>
        <dbReference type="EMBL" id="MFH5245462.1"/>
    </source>
</evidence>
<evidence type="ECO:0000313" key="5">
    <source>
        <dbReference type="Proteomes" id="UP001609219"/>
    </source>
</evidence>
<evidence type="ECO:0000313" key="2">
    <source>
        <dbReference type="EMBL" id="MFH5230375.1"/>
    </source>
</evidence>
<dbReference type="InterPro" id="IPR005122">
    <property type="entry name" value="Uracil-DNA_glycosylase-like"/>
</dbReference>
<organism evidence="3 4">
    <name type="scientific">Antrihabitans spumae</name>
    <dbReference type="NCBI Taxonomy" id="3373370"/>
    <lineage>
        <taxon>Bacteria</taxon>
        <taxon>Bacillati</taxon>
        <taxon>Actinomycetota</taxon>
        <taxon>Actinomycetes</taxon>
        <taxon>Mycobacteriales</taxon>
        <taxon>Nocardiaceae</taxon>
        <taxon>Antrihabitans</taxon>
    </lineage>
</organism>
<dbReference type="Pfam" id="PF03167">
    <property type="entry name" value="UDG"/>
    <property type="match status" value="1"/>
</dbReference>
<evidence type="ECO:0000259" key="1">
    <source>
        <dbReference type="Pfam" id="PF03167"/>
    </source>
</evidence>